<name>A0A2A6CXI3_PRIPA</name>
<reference evidence="8" key="2">
    <citation type="submission" date="2022-06" db="UniProtKB">
        <authorList>
            <consortium name="EnsemblMetazoa"/>
        </authorList>
    </citation>
    <scope>IDENTIFICATION</scope>
    <source>
        <strain evidence="8">PS312</strain>
    </source>
</reference>
<dbReference type="PANTHER" id="PTHR22930">
    <property type="match status" value="1"/>
</dbReference>
<keyword evidence="7" id="KW-0539">Nucleus</keyword>
<evidence type="ECO:0000256" key="4">
    <source>
        <dbReference type="ARBA" id="ARBA00022722"/>
    </source>
</evidence>
<evidence type="ECO:0000256" key="2">
    <source>
        <dbReference type="ARBA" id="ARBA00004123"/>
    </source>
</evidence>
<comment type="similarity">
    <text evidence="3">Belongs to the HARBI1 family.</text>
</comment>
<comment type="cofactor">
    <cofactor evidence="1">
        <name>a divalent metal cation</name>
        <dbReference type="ChEBI" id="CHEBI:60240"/>
    </cofactor>
</comment>
<evidence type="ECO:0000256" key="6">
    <source>
        <dbReference type="ARBA" id="ARBA00022801"/>
    </source>
</evidence>
<dbReference type="InterPro" id="IPR045249">
    <property type="entry name" value="HARBI1-like"/>
</dbReference>
<protein>
    <submittedName>
        <fullName evidence="8">DDE Tnp4 domain-containing protein</fullName>
    </submittedName>
</protein>
<keyword evidence="6" id="KW-0378">Hydrolase</keyword>
<dbReference type="GO" id="GO:0004518">
    <property type="term" value="F:nuclease activity"/>
    <property type="evidence" value="ECO:0007669"/>
    <property type="project" value="UniProtKB-KW"/>
</dbReference>
<keyword evidence="9" id="KW-1185">Reference proteome</keyword>
<reference evidence="9" key="1">
    <citation type="journal article" date="2008" name="Nat. Genet.">
        <title>The Pristionchus pacificus genome provides a unique perspective on nematode lifestyle and parasitism.</title>
        <authorList>
            <person name="Dieterich C."/>
            <person name="Clifton S.W."/>
            <person name="Schuster L.N."/>
            <person name="Chinwalla A."/>
            <person name="Delehaunty K."/>
            <person name="Dinkelacker I."/>
            <person name="Fulton L."/>
            <person name="Fulton R."/>
            <person name="Godfrey J."/>
            <person name="Minx P."/>
            <person name="Mitreva M."/>
            <person name="Roeseler W."/>
            <person name="Tian H."/>
            <person name="Witte H."/>
            <person name="Yang S.P."/>
            <person name="Wilson R.K."/>
            <person name="Sommer R.J."/>
        </authorList>
    </citation>
    <scope>NUCLEOTIDE SEQUENCE [LARGE SCALE GENOMIC DNA]</scope>
    <source>
        <strain evidence="9">PS312</strain>
    </source>
</reference>
<dbReference type="Proteomes" id="UP000005239">
    <property type="component" value="Unassembled WGS sequence"/>
</dbReference>
<organism evidence="8 9">
    <name type="scientific">Pristionchus pacificus</name>
    <name type="common">Parasitic nematode worm</name>
    <dbReference type="NCBI Taxonomy" id="54126"/>
    <lineage>
        <taxon>Eukaryota</taxon>
        <taxon>Metazoa</taxon>
        <taxon>Ecdysozoa</taxon>
        <taxon>Nematoda</taxon>
        <taxon>Chromadorea</taxon>
        <taxon>Rhabditida</taxon>
        <taxon>Rhabditina</taxon>
        <taxon>Diplogasteromorpha</taxon>
        <taxon>Diplogasteroidea</taxon>
        <taxon>Neodiplogasteridae</taxon>
        <taxon>Pristionchus</taxon>
    </lineage>
</organism>
<evidence type="ECO:0000313" key="8">
    <source>
        <dbReference type="EnsemblMetazoa" id="PPA36331.1"/>
    </source>
</evidence>
<evidence type="ECO:0000256" key="5">
    <source>
        <dbReference type="ARBA" id="ARBA00022723"/>
    </source>
</evidence>
<keyword evidence="4" id="KW-0540">Nuclease</keyword>
<evidence type="ECO:0000256" key="3">
    <source>
        <dbReference type="ARBA" id="ARBA00006958"/>
    </source>
</evidence>
<dbReference type="GO" id="GO:0005634">
    <property type="term" value="C:nucleus"/>
    <property type="evidence" value="ECO:0007669"/>
    <property type="project" value="UniProtKB-SubCell"/>
</dbReference>
<comment type="subcellular location">
    <subcellularLocation>
        <location evidence="2">Nucleus</location>
    </subcellularLocation>
</comment>
<gene>
    <name evidence="8" type="primary">WBGene00274700</name>
</gene>
<accession>A0A8R1UQP3</accession>
<dbReference type="InterPro" id="IPR027806">
    <property type="entry name" value="HARBI1_dom"/>
</dbReference>
<evidence type="ECO:0000256" key="7">
    <source>
        <dbReference type="ARBA" id="ARBA00023242"/>
    </source>
</evidence>
<proteinExistence type="inferred from homology"/>
<evidence type="ECO:0000313" key="9">
    <source>
        <dbReference type="Proteomes" id="UP000005239"/>
    </source>
</evidence>
<accession>A0A2A6CXI3</accession>
<dbReference type="GO" id="GO:0046872">
    <property type="term" value="F:metal ion binding"/>
    <property type="evidence" value="ECO:0007669"/>
    <property type="project" value="UniProtKB-KW"/>
</dbReference>
<keyword evidence="5" id="KW-0479">Metal-binding</keyword>
<dbReference type="AlphaFoldDB" id="A0A2A6CXI3"/>
<dbReference type="GO" id="GO:0016787">
    <property type="term" value="F:hydrolase activity"/>
    <property type="evidence" value="ECO:0007669"/>
    <property type="project" value="UniProtKB-KW"/>
</dbReference>
<evidence type="ECO:0000256" key="1">
    <source>
        <dbReference type="ARBA" id="ARBA00001968"/>
    </source>
</evidence>
<dbReference type="EnsemblMetazoa" id="PPA36331.1">
    <property type="protein sequence ID" value="PPA36331.1"/>
    <property type="gene ID" value="WBGene00274700"/>
</dbReference>
<dbReference type="Pfam" id="PF13359">
    <property type="entry name" value="DDE_Tnp_4"/>
    <property type="match status" value="1"/>
</dbReference>
<sequence length="340" mass="38556">MLILLLHLRMLALARRRQANQAYRRINPTVMPNGNIFRAKFRFTKLAIDELVLITNPYLAEPNPNGMTISKENQVLIFISSLASNSFQSVICDRFGCSQQTVSNIVERVLYALTDPVVVAHYIQFPIENDAWRKRTARDFSRMAGLRNVVGAVDGTFIPIQNPPNSNNTFRCRKQFPALNATFIVDSWGRILYANPRSTGSTHDSFVLEHSTARRRINAINYPQGFALIGDKAYKNDGRLMTPIARPVTRQEKQFNKMHAKTRVIVEQVYGMLKRRFPALSSSMRYEPAKCARMVLAAAVLWNYGLDKGHGVQRGRGPINNFYPMPPASRNVRNVVVSTL</sequence>
<dbReference type="PANTHER" id="PTHR22930:SF289">
    <property type="entry name" value="DDE TNP4 DOMAIN-CONTAINING PROTEIN-RELATED"/>
    <property type="match status" value="1"/>
</dbReference>